<evidence type="ECO:0000313" key="2">
    <source>
        <dbReference type="Proteomes" id="UP000299102"/>
    </source>
</evidence>
<name>A0A4C2A879_EUMVA</name>
<proteinExistence type="predicted"/>
<keyword evidence="2" id="KW-1185">Reference proteome</keyword>
<protein>
    <submittedName>
        <fullName evidence="1">Uncharacterized protein</fullName>
    </submittedName>
</protein>
<gene>
    <name evidence="1" type="ORF">EVAR_68402_1</name>
</gene>
<accession>A0A4C2A879</accession>
<sequence length="156" mass="17922">MGTESNRTTGTNSQHPGICGRCSKCTLNFQHRNSLKSAYHHRHRRQILEQERKRFFLLYSASDARNAPSFLSISDLELLSAITMRFDWVSVFELRRYQVQVYASYVHVDPCTVITAKCGKMGACQSIEIRHHRSPDHTSLLNILHIFLSMVLLNGN</sequence>
<dbReference type="AlphaFoldDB" id="A0A4C2A879"/>
<comment type="caution">
    <text evidence="1">The sequence shown here is derived from an EMBL/GenBank/DDBJ whole genome shotgun (WGS) entry which is preliminary data.</text>
</comment>
<reference evidence="1 2" key="1">
    <citation type="journal article" date="2019" name="Commun. Biol.">
        <title>The bagworm genome reveals a unique fibroin gene that provides high tensile strength.</title>
        <authorList>
            <person name="Kono N."/>
            <person name="Nakamura H."/>
            <person name="Ohtoshi R."/>
            <person name="Tomita M."/>
            <person name="Numata K."/>
            <person name="Arakawa K."/>
        </authorList>
    </citation>
    <scope>NUCLEOTIDE SEQUENCE [LARGE SCALE GENOMIC DNA]</scope>
</reference>
<evidence type="ECO:0000313" key="1">
    <source>
        <dbReference type="EMBL" id="GBP96876.1"/>
    </source>
</evidence>
<dbReference type="Proteomes" id="UP000299102">
    <property type="component" value="Unassembled WGS sequence"/>
</dbReference>
<organism evidence="1 2">
    <name type="scientific">Eumeta variegata</name>
    <name type="common">Bagworm moth</name>
    <name type="synonym">Eumeta japonica</name>
    <dbReference type="NCBI Taxonomy" id="151549"/>
    <lineage>
        <taxon>Eukaryota</taxon>
        <taxon>Metazoa</taxon>
        <taxon>Ecdysozoa</taxon>
        <taxon>Arthropoda</taxon>
        <taxon>Hexapoda</taxon>
        <taxon>Insecta</taxon>
        <taxon>Pterygota</taxon>
        <taxon>Neoptera</taxon>
        <taxon>Endopterygota</taxon>
        <taxon>Lepidoptera</taxon>
        <taxon>Glossata</taxon>
        <taxon>Ditrysia</taxon>
        <taxon>Tineoidea</taxon>
        <taxon>Psychidae</taxon>
        <taxon>Oiketicinae</taxon>
        <taxon>Eumeta</taxon>
    </lineage>
</organism>
<dbReference type="EMBL" id="BGZK01002844">
    <property type="protein sequence ID" value="GBP96876.1"/>
    <property type="molecule type" value="Genomic_DNA"/>
</dbReference>